<dbReference type="InterPro" id="IPR020845">
    <property type="entry name" value="AMP-binding_CS"/>
</dbReference>
<dbReference type="EMBL" id="JAUHTC010000038">
    <property type="protein sequence ID" value="MDN4518196.1"/>
    <property type="molecule type" value="Genomic_DNA"/>
</dbReference>
<gene>
    <name evidence="5" type="ORF">QYF68_10195</name>
</gene>
<dbReference type="SUPFAM" id="SSF56801">
    <property type="entry name" value="Acetyl-CoA synthetase-like"/>
    <property type="match status" value="1"/>
</dbReference>
<organism evidence="5 6">
    <name type="scientific">Mycolicibacterium austroafricanum</name>
    <name type="common">Mycobacterium austroafricanum</name>
    <dbReference type="NCBI Taxonomy" id="39687"/>
    <lineage>
        <taxon>Bacteria</taxon>
        <taxon>Bacillati</taxon>
        <taxon>Actinomycetota</taxon>
        <taxon>Actinomycetes</taxon>
        <taxon>Mycobacteriales</taxon>
        <taxon>Mycobacteriaceae</taxon>
        <taxon>Mycolicibacterium</taxon>
    </lineage>
</organism>
<keyword evidence="2 5" id="KW-0436">Ligase</keyword>
<feature type="domain" description="AMP-binding enzyme C-terminal" evidence="4">
    <location>
        <begin position="458"/>
        <end position="539"/>
    </location>
</feature>
<dbReference type="Pfam" id="PF00501">
    <property type="entry name" value="AMP-binding"/>
    <property type="match status" value="1"/>
</dbReference>
<dbReference type="Pfam" id="PF13193">
    <property type="entry name" value="AMP-binding_C"/>
    <property type="match status" value="1"/>
</dbReference>
<dbReference type="InterPro" id="IPR000873">
    <property type="entry name" value="AMP-dep_synth/lig_dom"/>
</dbReference>
<keyword evidence="6" id="KW-1185">Reference proteome</keyword>
<dbReference type="PROSITE" id="PS00455">
    <property type="entry name" value="AMP_BINDING"/>
    <property type="match status" value="1"/>
</dbReference>
<reference evidence="5" key="1">
    <citation type="submission" date="2023-07" db="EMBL/GenBank/DDBJ databases">
        <title>Degradation of tert-butanol by M. austroafricanum TBA100.</title>
        <authorList>
            <person name="Helbich S."/>
            <person name="Vainshtein Y."/>
        </authorList>
    </citation>
    <scope>NUCLEOTIDE SEQUENCE</scope>
    <source>
        <strain evidence="5">TBA100</strain>
    </source>
</reference>
<dbReference type="CDD" id="cd05904">
    <property type="entry name" value="4CL"/>
    <property type="match status" value="1"/>
</dbReference>
<dbReference type="Gene3D" id="3.40.50.12780">
    <property type="entry name" value="N-terminal domain of ligase-like"/>
    <property type="match status" value="1"/>
</dbReference>
<feature type="domain" description="AMP-dependent synthetase/ligase" evidence="3">
    <location>
        <begin position="34"/>
        <end position="407"/>
    </location>
</feature>
<evidence type="ECO:0000256" key="2">
    <source>
        <dbReference type="ARBA" id="ARBA00022598"/>
    </source>
</evidence>
<accession>A0ABT8HBR7</accession>
<dbReference type="RefSeq" id="WP_036373591.1">
    <property type="nucleotide sequence ID" value="NZ_CP070380.1"/>
</dbReference>
<dbReference type="Gene3D" id="3.30.300.30">
    <property type="match status" value="1"/>
</dbReference>
<dbReference type="InterPro" id="IPR045851">
    <property type="entry name" value="AMP-bd_C_sf"/>
</dbReference>
<evidence type="ECO:0000313" key="5">
    <source>
        <dbReference type="EMBL" id="MDN4518196.1"/>
    </source>
</evidence>
<dbReference type="GO" id="GO:0016874">
    <property type="term" value="F:ligase activity"/>
    <property type="evidence" value="ECO:0007669"/>
    <property type="project" value="UniProtKB-KW"/>
</dbReference>
<dbReference type="Proteomes" id="UP001172687">
    <property type="component" value="Unassembled WGS sequence"/>
</dbReference>
<protein>
    <submittedName>
        <fullName evidence="5">4-coumarate--CoA ligase family protein</fullName>
    </submittedName>
</protein>
<evidence type="ECO:0000256" key="1">
    <source>
        <dbReference type="ARBA" id="ARBA00006432"/>
    </source>
</evidence>
<sequence length="549" mass="57330">MTFLSPFPEVDIPTASVYDYLFSGLAGPEDSVLDRVALIDAKSGRQTTYREMVARIDSFAGALAARGIGVGDVVALLAPNSSVFAVAFHGILRAGATATTVNALFTAKDIAKQLTDSKATMLVTVAALLPQAKAGAAAAGLSDEDVVVLDGAGRDGSGEGAGHPNAADLLAAGTPAPQVDFAPSSHLAVLPYSSGTTGNPKGVMLTHRNLVANVAQIRPLHGMVADDVVLAVLPFFHIYGMTVLLNAALHARARLVIMPSFDLGEFLGNIAEHRCTIAFIAPPVAVALAKHPLVDEHDLSSLNVVMSGAAPLDADLGHAVAKRLGCKVVQGYGMSELSPVSHITPFDGGLVDMHEDAPLSSVGWTVSNAASKLVDPETGDEIPIPEEGLSKTGELWFKGPNVMAGYLNNDEATRSTIDEDGWLHTGDLAQVDARGLVYIVDRLKELIKYKGYQVPPAELEALLLSHPGIADAAVVGVHDEEGEEVPKAFVVRQASTDADGGAALTEADVIEFVAGQVAPYKKVRQVEFIDAIPKSASGKILRKDLRSGG</sequence>
<evidence type="ECO:0000313" key="6">
    <source>
        <dbReference type="Proteomes" id="UP001172687"/>
    </source>
</evidence>
<name>A0ABT8HBR7_MYCAO</name>
<dbReference type="PANTHER" id="PTHR24096">
    <property type="entry name" value="LONG-CHAIN-FATTY-ACID--COA LIGASE"/>
    <property type="match status" value="1"/>
</dbReference>
<dbReference type="InterPro" id="IPR042099">
    <property type="entry name" value="ANL_N_sf"/>
</dbReference>
<evidence type="ECO:0000259" key="4">
    <source>
        <dbReference type="Pfam" id="PF13193"/>
    </source>
</evidence>
<dbReference type="PANTHER" id="PTHR24096:SF149">
    <property type="entry name" value="AMP-BINDING DOMAIN-CONTAINING PROTEIN-RELATED"/>
    <property type="match status" value="1"/>
</dbReference>
<dbReference type="InterPro" id="IPR025110">
    <property type="entry name" value="AMP-bd_C"/>
</dbReference>
<proteinExistence type="inferred from homology"/>
<comment type="similarity">
    <text evidence="1">Belongs to the ATP-dependent AMP-binding enzyme family.</text>
</comment>
<comment type="caution">
    <text evidence="5">The sequence shown here is derived from an EMBL/GenBank/DDBJ whole genome shotgun (WGS) entry which is preliminary data.</text>
</comment>
<evidence type="ECO:0000259" key="3">
    <source>
        <dbReference type="Pfam" id="PF00501"/>
    </source>
</evidence>